<sequence>MAFYLSLLQQHFKQIKVGATLTSLWSGCGSIVACELDGQACVIKAVNIPEVINHPKIKQTAFALNRKRKSYNVEYYFYNDCSQQLPNNAAAIGCLTAIQNDQQYVLAFNDFTQQGYVQALPQDYREVIKWLAHFHAFNLTTEAVTHAAEKLWPQGNYWHLSTRPDELKKLQQSTIKQLAAKLNTALCNSAYKTVIHGDAKLTNFAINKQQHVLGYDFQYVGAGVGVIDVMYFMTSCFNETQLHQHADSCLEWYFSELKLALGVYHPKVEASKVINDWRNLWSVAWADFYRFLAGWSPEHKKINSYMLLQVKKELKKHI</sequence>
<gene>
    <name evidence="1" type="ORF">PTRA_b0560</name>
</gene>
<dbReference type="EMBL" id="CP011035">
    <property type="protein sequence ID" value="ALS35019.1"/>
    <property type="molecule type" value="Genomic_DNA"/>
</dbReference>
<dbReference type="AlphaFoldDB" id="A0A0U2WT39"/>
<organism evidence="1">
    <name type="scientific">Pseudoalteromonas translucida KMM 520</name>
    <dbReference type="NCBI Taxonomy" id="1315283"/>
    <lineage>
        <taxon>Bacteria</taxon>
        <taxon>Pseudomonadati</taxon>
        <taxon>Pseudomonadota</taxon>
        <taxon>Gammaproteobacteria</taxon>
        <taxon>Alteromonadales</taxon>
        <taxon>Pseudoalteromonadaceae</taxon>
        <taxon>Pseudoalteromonas</taxon>
    </lineage>
</organism>
<dbReference type="RefSeq" id="WP_058374992.1">
    <property type="nucleotide sequence ID" value="NZ_CP011035.1"/>
</dbReference>
<name>A0A0U2WT39_9GAMM</name>
<dbReference type="PANTHER" id="PTHR11012:SF30">
    <property type="entry name" value="PROTEIN KINASE-LIKE DOMAIN-CONTAINING"/>
    <property type="match status" value="1"/>
</dbReference>
<evidence type="ECO:0000313" key="1">
    <source>
        <dbReference type="EMBL" id="ALS35019.1"/>
    </source>
</evidence>
<protein>
    <recommendedName>
        <fullName evidence="3">CHK kinase-like domain-containing protein</fullName>
    </recommendedName>
</protein>
<dbReference type="Proteomes" id="UP000065261">
    <property type="component" value="Chromosome II"/>
</dbReference>
<dbReference type="InterPro" id="IPR004119">
    <property type="entry name" value="EcKL"/>
</dbReference>
<dbReference type="KEGG" id="ptn:PTRA_b0560"/>
<evidence type="ECO:0008006" key="3">
    <source>
        <dbReference type="Google" id="ProtNLM"/>
    </source>
</evidence>
<accession>A0A0U2WT39</accession>
<dbReference type="PANTHER" id="PTHR11012">
    <property type="entry name" value="PROTEIN KINASE-LIKE DOMAIN-CONTAINING"/>
    <property type="match status" value="1"/>
</dbReference>
<dbReference type="PATRIC" id="fig|1315283.4.peg.3608"/>
<proteinExistence type="predicted"/>
<dbReference type="SUPFAM" id="SSF56112">
    <property type="entry name" value="Protein kinase-like (PK-like)"/>
    <property type="match status" value="1"/>
</dbReference>
<reference evidence="1 2" key="1">
    <citation type="submission" date="2015-03" db="EMBL/GenBank/DDBJ databases">
        <authorList>
            <person name="Murphy D."/>
        </authorList>
    </citation>
    <scope>NUCLEOTIDE SEQUENCE [LARGE SCALE GENOMIC DNA]</scope>
    <source>
        <strain evidence="1 2">KMM 520</strain>
    </source>
</reference>
<dbReference type="Pfam" id="PF02958">
    <property type="entry name" value="EcKL"/>
    <property type="match status" value="1"/>
</dbReference>
<dbReference type="Gene3D" id="3.90.1200.10">
    <property type="match status" value="1"/>
</dbReference>
<evidence type="ECO:0000313" key="2">
    <source>
        <dbReference type="Proteomes" id="UP000065261"/>
    </source>
</evidence>
<dbReference type="InterPro" id="IPR011009">
    <property type="entry name" value="Kinase-like_dom_sf"/>
</dbReference>
<dbReference type="OrthoDB" id="9769860at2"/>